<organism evidence="2 3">
    <name type="scientific">Salinimicrobium oceani</name>
    <dbReference type="NCBI Taxonomy" id="2722702"/>
    <lineage>
        <taxon>Bacteria</taxon>
        <taxon>Pseudomonadati</taxon>
        <taxon>Bacteroidota</taxon>
        <taxon>Flavobacteriia</taxon>
        <taxon>Flavobacteriales</taxon>
        <taxon>Flavobacteriaceae</taxon>
        <taxon>Salinimicrobium</taxon>
    </lineage>
</organism>
<dbReference type="EMBL" id="JAAVJR010000693">
    <property type="protein sequence ID" value="NJW54980.1"/>
    <property type="molecule type" value="Genomic_DNA"/>
</dbReference>
<feature type="non-terminal residue" evidence="2">
    <location>
        <position position="1"/>
    </location>
</feature>
<evidence type="ECO:0000256" key="1">
    <source>
        <dbReference type="SAM" id="Phobius"/>
    </source>
</evidence>
<comment type="caution">
    <text evidence="2">The sequence shown here is derived from an EMBL/GenBank/DDBJ whole genome shotgun (WGS) entry which is preliminary data.</text>
</comment>
<keyword evidence="2" id="KW-0418">Kinase</keyword>
<gene>
    <name evidence="2" type="ORF">HC175_18890</name>
</gene>
<dbReference type="Proteomes" id="UP000703674">
    <property type="component" value="Unassembled WGS sequence"/>
</dbReference>
<keyword evidence="1" id="KW-0812">Transmembrane</keyword>
<feature type="transmembrane region" description="Helical" evidence="1">
    <location>
        <begin position="84"/>
        <end position="104"/>
    </location>
</feature>
<protein>
    <submittedName>
        <fullName evidence="2">Hybrid sensor histidine kinase/response regulator</fullName>
    </submittedName>
</protein>
<keyword evidence="1" id="KW-1133">Transmembrane helix</keyword>
<keyword evidence="3" id="KW-1185">Reference proteome</keyword>
<name>A0ABX1D3D4_9FLAO</name>
<keyword evidence="1" id="KW-0472">Membrane</keyword>
<evidence type="ECO:0000313" key="2">
    <source>
        <dbReference type="EMBL" id="NJW54980.1"/>
    </source>
</evidence>
<proteinExistence type="predicted"/>
<accession>A0ABX1D3D4</accession>
<reference evidence="2 3" key="1">
    <citation type="submission" date="2020-03" db="EMBL/GenBank/DDBJ databases">
        <title>Salinimicrobium sp. nov, isolated from SCS.</title>
        <authorList>
            <person name="Cao W.R."/>
        </authorList>
    </citation>
    <scope>NUCLEOTIDE SEQUENCE [LARGE SCALE GENOMIC DNA]</scope>
    <source>
        <strain evidence="3">J15B91</strain>
    </source>
</reference>
<keyword evidence="2" id="KW-0808">Transferase</keyword>
<dbReference type="GO" id="GO:0016301">
    <property type="term" value="F:kinase activity"/>
    <property type="evidence" value="ECO:0007669"/>
    <property type="project" value="UniProtKB-KW"/>
</dbReference>
<feature type="non-terminal residue" evidence="2">
    <location>
        <position position="145"/>
    </location>
</feature>
<sequence length="145" mass="16576">NPEPPAITVDSLVNSVKTVLGQLETQERRYRMALKEQEDQLLANEIQLNNRLRGLLSTLEAEERLNSIDQVEAWQNTVEETSKIIIFLGAASLLVILTFVFLVTQDVIKSQQYRMELESAKNYAEGLLKSREQFMNTVTHDLRSP</sequence>
<evidence type="ECO:0000313" key="3">
    <source>
        <dbReference type="Proteomes" id="UP000703674"/>
    </source>
</evidence>